<reference evidence="11" key="1">
    <citation type="journal article" date="2011" name="Environ. Microbiol.">
        <title>Genomic insights into the metabolic potential of the polycyclic aromatic hydrocarbon degrading sulfate-reducing Deltaproteobacterium N47.</title>
        <authorList>
            <person name="Bergmann F."/>
            <person name="Selesi D."/>
            <person name="Weinmaier T."/>
            <person name="Tischler P."/>
            <person name="Rattei T."/>
            <person name="Meckenstock R.U."/>
        </authorList>
    </citation>
    <scope>NUCLEOTIDE SEQUENCE</scope>
</reference>
<dbReference type="GO" id="GO:0017038">
    <property type="term" value="P:protein import"/>
    <property type="evidence" value="ECO:0007669"/>
    <property type="project" value="TreeGrafter"/>
</dbReference>
<dbReference type="Pfam" id="PF01618">
    <property type="entry name" value="MotA_ExbB"/>
    <property type="match status" value="1"/>
</dbReference>
<evidence type="ECO:0000256" key="6">
    <source>
        <dbReference type="ARBA" id="ARBA00022989"/>
    </source>
</evidence>
<keyword evidence="3" id="KW-1003">Cell membrane</keyword>
<feature type="transmembrane region" description="Helical" evidence="9">
    <location>
        <begin position="113"/>
        <end position="139"/>
    </location>
</feature>
<evidence type="ECO:0000256" key="5">
    <source>
        <dbReference type="ARBA" id="ARBA00022927"/>
    </source>
</evidence>
<dbReference type="EMBL" id="FR695864">
    <property type="protein sequence ID" value="CBX26835.1"/>
    <property type="molecule type" value="Genomic_DNA"/>
</dbReference>
<gene>
    <name evidence="11" type="ORF">N47_A08640</name>
</gene>
<keyword evidence="4 9" id="KW-0812">Transmembrane</keyword>
<evidence type="ECO:0000256" key="7">
    <source>
        <dbReference type="ARBA" id="ARBA00023136"/>
    </source>
</evidence>
<dbReference type="GO" id="GO:0005886">
    <property type="term" value="C:plasma membrane"/>
    <property type="evidence" value="ECO:0007669"/>
    <property type="project" value="UniProtKB-SubCell"/>
</dbReference>
<sequence>MNLTQILMDIAIGGSTWILMLLIVLSILSIALIIEKSILYTRWLRETKRLWEEVKKYFESNSSSEMENILQQSNTPITRIIRAGLGSLTEKESMMEAIEAEKIITRMEIERRLAFLGTLGTNAPFIGLFGTVLGIIHTFKDLAISGQGGTSVISGISEALIATGVGLWVAIPSAVFYNIFKKKSSDMMVYADSIAHFMIGNFQKINSQRRNL</sequence>
<organism evidence="11">
    <name type="scientific">uncultured Desulfobacterium sp</name>
    <dbReference type="NCBI Taxonomy" id="201089"/>
    <lineage>
        <taxon>Bacteria</taxon>
        <taxon>Pseudomonadati</taxon>
        <taxon>Thermodesulfobacteriota</taxon>
        <taxon>Desulfobacteria</taxon>
        <taxon>Desulfobacterales</taxon>
        <taxon>Desulfobacteriaceae</taxon>
        <taxon>Desulfobacterium</taxon>
        <taxon>environmental samples</taxon>
    </lineage>
</organism>
<feature type="domain" description="MotA/TolQ/ExbB proton channel" evidence="10">
    <location>
        <begin position="73"/>
        <end position="188"/>
    </location>
</feature>
<evidence type="ECO:0000256" key="8">
    <source>
        <dbReference type="RuleBase" id="RU004057"/>
    </source>
</evidence>
<evidence type="ECO:0000256" key="9">
    <source>
        <dbReference type="SAM" id="Phobius"/>
    </source>
</evidence>
<feature type="transmembrane region" description="Helical" evidence="9">
    <location>
        <begin position="159"/>
        <end position="180"/>
    </location>
</feature>
<keyword evidence="5 8" id="KW-0653">Protein transport</keyword>
<evidence type="ECO:0000259" key="10">
    <source>
        <dbReference type="Pfam" id="PF01618"/>
    </source>
</evidence>
<dbReference type="InterPro" id="IPR002898">
    <property type="entry name" value="MotA_ExbB_proton_chnl"/>
</dbReference>
<dbReference type="PANTHER" id="PTHR30625:SF15">
    <property type="entry name" value="BIOPOLYMER TRANSPORT PROTEIN EXBB"/>
    <property type="match status" value="1"/>
</dbReference>
<name>E1Y8E1_9BACT</name>
<evidence type="ECO:0000256" key="3">
    <source>
        <dbReference type="ARBA" id="ARBA00022475"/>
    </source>
</evidence>
<keyword evidence="7 9" id="KW-0472">Membrane</keyword>
<proteinExistence type="inferred from homology"/>
<accession>E1Y8E1</accession>
<dbReference type="PANTHER" id="PTHR30625">
    <property type="entry name" value="PROTEIN TOLQ"/>
    <property type="match status" value="1"/>
</dbReference>
<evidence type="ECO:0000256" key="1">
    <source>
        <dbReference type="ARBA" id="ARBA00004651"/>
    </source>
</evidence>
<keyword evidence="2 8" id="KW-0813">Transport</keyword>
<feature type="transmembrane region" description="Helical" evidence="9">
    <location>
        <begin position="6"/>
        <end position="34"/>
    </location>
</feature>
<comment type="subcellular location">
    <subcellularLocation>
        <location evidence="1">Cell membrane</location>
        <topology evidence="1">Multi-pass membrane protein</topology>
    </subcellularLocation>
    <subcellularLocation>
        <location evidence="8">Membrane</location>
        <topology evidence="8">Multi-pass membrane protein</topology>
    </subcellularLocation>
</comment>
<dbReference type="InterPro" id="IPR050790">
    <property type="entry name" value="ExbB/TolQ_transport"/>
</dbReference>
<evidence type="ECO:0000313" key="11">
    <source>
        <dbReference type="EMBL" id="CBX26835.1"/>
    </source>
</evidence>
<keyword evidence="6 9" id="KW-1133">Transmembrane helix</keyword>
<comment type="similarity">
    <text evidence="8">Belongs to the exbB/tolQ family.</text>
</comment>
<dbReference type="AlphaFoldDB" id="E1Y8E1"/>
<protein>
    <recommendedName>
        <fullName evidence="10">MotA/TolQ/ExbB proton channel domain-containing protein</fullName>
    </recommendedName>
</protein>
<evidence type="ECO:0000256" key="2">
    <source>
        <dbReference type="ARBA" id="ARBA00022448"/>
    </source>
</evidence>
<evidence type="ECO:0000256" key="4">
    <source>
        <dbReference type="ARBA" id="ARBA00022692"/>
    </source>
</evidence>